<name>M2XQB5_GALSU</name>
<evidence type="ECO:0000313" key="1">
    <source>
        <dbReference type="EMBL" id="EME32417.1"/>
    </source>
</evidence>
<organism evidence="1 2">
    <name type="scientific">Galdieria sulphuraria</name>
    <name type="common">Red alga</name>
    <dbReference type="NCBI Taxonomy" id="130081"/>
    <lineage>
        <taxon>Eukaryota</taxon>
        <taxon>Rhodophyta</taxon>
        <taxon>Bangiophyceae</taxon>
        <taxon>Galdieriales</taxon>
        <taxon>Galdieriaceae</taxon>
        <taxon>Galdieria</taxon>
    </lineage>
</organism>
<dbReference type="Gramene" id="EME32417">
    <property type="protein sequence ID" value="EME32417"/>
    <property type="gene ID" value="Gasu_05030"/>
</dbReference>
<proteinExistence type="predicted"/>
<dbReference type="GeneID" id="17091000"/>
<sequence length="83" mass="9654">MNFRSPSFSQLEYSSATFSEEESEWDWLLLIPGETVVPRQSKALSVLKNLRELTIEFLETVYDIVFSGYQRLFSNLVPLKANF</sequence>
<gene>
    <name evidence="1" type="ORF">Gasu_05030</name>
</gene>
<protein>
    <submittedName>
        <fullName evidence="1">Uncharacterized protein</fullName>
    </submittedName>
</protein>
<reference evidence="2" key="1">
    <citation type="journal article" date="2013" name="Science">
        <title>Gene transfer from bacteria and archaea facilitated evolution of an extremophilic eukaryote.</title>
        <authorList>
            <person name="Schonknecht G."/>
            <person name="Chen W.H."/>
            <person name="Ternes C.M."/>
            <person name="Barbier G.G."/>
            <person name="Shrestha R.P."/>
            <person name="Stanke M."/>
            <person name="Brautigam A."/>
            <person name="Baker B.J."/>
            <person name="Banfield J.F."/>
            <person name="Garavito R.M."/>
            <person name="Carr K."/>
            <person name="Wilkerson C."/>
            <person name="Rensing S.A."/>
            <person name="Gagneul D."/>
            <person name="Dickenson N.E."/>
            <person name="Oesterhelt C."/>
            <person name="Lercher M.J."/>
            <person name="Weber A.P."/>
        </authorList>
    </citation>
    <scope>NUCLEOTIDE SEQUENCE [LARGE SCALE GENOMIC DNA]</scope>
    <source>
        <strain evidence="2">074W</strain>
    </source>
</reference>
<dbReference type="AlphaFoldDB" id="M2XQB5"/>
<evidence type="ECO:0000313" key="2">
    <source>
        <dbReference type="Proteomes" id="UP000030680"/>
    </source>
</evidence>
<dbReference type="Proteomes" id="UP000030680">
    <property type="component" value="Unassembled WGS sequence"/>
</dbReference>
<dbReference type="RefSeq" id="XP_005708937.1">
    <property type="nucleotide sequence ID" value="XM_005708880.1"/>
</dbReference>
<keyword evidence="2" id="KW-1185">Reference proteome</keyword>
<accession>M2XQB5</accession>
<dbReference type="KEGG" id="gsl:Gasu_05030"/>
<dbReference type="EMBL" id="KB454486">
    <property type="protein sequence ID" value="EME32417.1"/>
    <property type="molecule type" value="Genomic_DNA"/>
</dbReference>